<keyword evidence="1" id="KW-0812">Transmembrane</keyword>
<keyword evidence="1" id="KW-0472">Membrane</keyword>
<keyword evidence="3" id="KW-1185">Reference proteome</keyword>
<keyword evidence="1" id="KW-1133">Transmembrane helix</keyword>
<reference evidence="2" key="1">
    <citation type="submission" date="2023-10" db="EMBL/GenBank/DDBJ databases">
        <authorList>
            <person name="Chen Y."/>
            <person name="Shah S."/>
            <person name="Dougan E. K."/>
            <person name="Thang M."/>
            <person name="Chan C."/>
        </authorList>
    </citation>
    <scope>NUCLEOTIDE SEQUENCE [LARGE SCALE GENOMIC DNA]</scope>
</reference>
<dbReference type="EMBL" id="CAUYUJ010022092">
    <property type="protein sequence ID" value="CAK0908878.1"/>
    <property type="molecule type" value="Genomic_DNA"/>
</dbReference>
<evidence type="ECO:0000313" key="3">
    <source>
        <dbReference type="Proteomes" id="UP001189429"/>
    </source>
</evidence>
<dbReference type="PANTHER" id="PTHR34599">
    <property type="entry name" value="PEROXIDASE-RELATED"/>
    <property type="match status" value="1"/>
</dbReference>
<accession>A0ABN9Y892</accession>
<dbReference type="PANTHER" id="PTHR34599:SF2">
    <property type="entry name" value="TRAF-TYPE DOMAIN-CONTAINING PROTEIN"/>
    <property type="match status" value="1"/>
</dbReference>
<comment type="caution">
    <text evidence="2">The sequence shown here is derived from an EMBL/GenBank/DDBJ whole genome shotgun (WGS) entry which is preliminary data.</text>
</comment>
<proteinExistence type="predicted"/>
<dbReference type="Proteomes" id="UP001189429">
    <property type="component" value="Unassembled WGS sequence"/>
</dbReference>
<protein>
    <submittedName>
        <fullName evidence="2">Uncharacterized protein</fullName>
    </submittedName>
</protein>
<dbReference type="Gene3D" id="1.10.606.10">
    <property type="entry name" value="Vanadium-containing Chloroperoxidase, domain 2"/>
    <property type="match status" value="1"/>
</dbReference>
<organism evidence="2 3">
    <name type="scientific">Prorocentrum cordatum</name>
    <dbReference type="NCBI Taxonomy" id="2364126"/>
    <lineage>
        <taxon>Eukaryota</taxon>
        <taxon>Sar</taxon>
        <taxon>Alveolata</taxon>
        <taxon>Dinophyceae</taxon>
        <taxon>Prorocentrales</taxon>
        <taxon>Prorocentraceae</taxon>
        <taxon>Prorocentrum</taxon>
    </lineage>
</organism>
<dbReference type="SUPFAM" id="SSF48317">
    <property type="entry name" value="Acid phosphatase/Vanadium-dependent haloperoxidase"/>
    <property type="match status" value="1"/>
</dbReference>
<gene>
    <name evidence="2" type="ORF">PCOR1329_LOCUS83442</name>
</gene>
<dbReference type="InterPro" id="IPR052559">
    <property type="entry name" value="V-haloperoxidase"/>
</dbReference>
<name>A0ABN9Y892_9DINO</name>
<sequence>MGQPDIDLSIDQEPVPKAHWCRMKAVIAAMFMVLVGAALGVGMTIMIMSLENEDVDCQTACPASTDSGSYTACWKPMLEINEYGFPFLQQHVATFLQNATDSMLAMSSLPPMGRVSPPAYDYAADAREVARVMSTIVTQAQKDEVKFFDSKLDVALAIIGTLLLGYGLPIEEIVLHSIGETSAVHDAGIAMWKSKLLHSRIRPTSVVQRLFPDETLTINDGVEILGKRFQALLRVMPHSEFPSGSSCMCQAIDEYITDLWPALSLHSMGAPVTFDAEVTHVVLPNPSMASVPLTGTANPAAEGYTSRTLNERCGESRLEGGMHFNASVPAGRELCSGIGAKAAQTTKLLAPLPAASSATLRSVIASTPPCAADCCADSAPCTQAEQAACASNCTGAWSLPWFDVVDVRVKAFGLPDREIATSTAAPFFQADRNHLVVVGLFGAVVPAIQRHETISFSSGSRTRLTIWFGIRLQQIRRHSWH</sequence>
<dbReference type="InterPro" id="IPR036938">
    <property type="entry name" value="PAP2/HPO_sf"/>
</dbReference>
<evidence type="ECO:0000313" key="2">
    <source>
        <dbReference type="EMBL" id="CAK0908878.1"/>
    </source>
</evidence>
<feature type="transmembrane region" description="Helical" evidence="1">
    <location>
        <begin position="26"/>
        <end position="50"/>
    </location>
</feature>
<dbReference type="InterPro" id="IPR016119">
    <property type="entry name" value="Br/Cl_peroxidase_C"/>
</dbReference>
<evidence type="ECO:0000256" key="1">
    <source>
        <dbReference type="SAM" id="Phobius"/>
    </source>
</evidence>